<keyword evidence="4" id="KW-1185">Reference proteome</keyword>
<feature type="domain" description="Transcription regulator TrmB N-terminal" evidence="2">
    <location>
        <begin position="17"/>
        <end position="84"/>
    </location>
</feature>
<evidence type="ECO:0000259" key="2">
    <source>
        <dbReference type="Pfam" id="PF01978"/>
    </source>
</evidence>
<protein>
    <submittedName>
        <fullName evidence="3">Transcriptional regulator, TrmB</fullName>
    </submittedName>
</protein>
<evidence type="ECO:0000313" key="4">
    <source>
        <dbReference type="Proteomes" id="UP000000641"/>
    </source>
</evidence>
<feature type="coiled-coil region" evidence="1">
    <location>
        <begin position="88"/>
        <end position="115"/>
    </location>
</feature>
<organism evidence="3 4">
    <name type="scientific">Thermofilum pendens (strain DSM 2475 / Hrk 5)</name>
    <dbReference type="NCBI Taxonomy" id="368408"/>
    <lineage>
        <taxon>Archaea</taxon>
        <taxon>Thermoproteota</taxon>
        <taxon>Thermoprotei</taxon>
        <taxon>Thermofilales</taxon>
        <taxon>Thermofilaceae</taxon>
        <taxon>Thermofilum</taxon>
    </lineage>
</organism>
<gene>
    <name evidence="3" type="ordered locus">Tpen_1562</name>
</gene>
<dbReference type="InterPro" id="IPR036388">
    <property type="entry name" value="WH-like_DNA-bd_sf"/>
</dbReference>
<sequence length="233" mass="25485">MPGEADRAAMSRVEEVLASLGFSRYEIKAYLALLIRGVATVSEVADLSGISYTKAYDVLSSLENKGLLASVPGRPLRFQALDPETAMRNLLERRRSELLGEIKRLEEKVSEATSELRKLYSPEARSPVFLVRGERALPTLVQEALRSAEATVVCSDASKVFGERDAELLRRRVNVVELGGGEPAALLVEPGRVEVYVKEDVEANSYTVVVNSERLAGLLLRLLEALRGSGGKQ</sequence>
<dbReference type="KEGG" id="tpe:Tpen_1562"/>
<dbReference type="STRING" id="368408.Tpen_1562"/>
<accession>A1S0H7</accession>
<dbReference type="OrthoDB" id="30795at2157"/>
<dbReference type="eggNOG" id="arCOG02038">
    <property type="taxonomic scope" value="Archaea"/>
</dbReference>
<dbReference type="Gene3D" id="1.10.10.10">
    <property type="entry name" value="Winged helix-like DNA-binding domain superfamily/Winged helix DNA-binding domain"/>
    <property type="match status" value="1"/>
</dbReference>
<evidence type="ECO:0000256" key="1">
    <source>
        <dbReference type="SAM" id="Coils"/>
    </source>
</evidence>
<dbReference type="GeneID" id="4601520"/>
<dbReference type="InterPro" id="IPR002831">
    <property type="entry name" value="Tscrpt_reg_TrmB_N"/>
</dbReference>
<dbReference type="Proteomes" id="UP000000641">
    <property type="component" value="Chromosome"/>
</dbReference>
<dbReference type="Pfam" id="PF01978">
    <property type="entry name" value="TrmB"/>
    <property type="match status" value="1"/>
</dbReference>
<dbReference type="RefSeq" id="WP_011753222.1">
    <property type="nucleotide sequence ID" value="NC_008698.1"/>
</dbReference>
<dbReference type="InterPro" id="IPR051797">
    <property type="entry name" value="TrmB-like"/>
</dbReference>
<reference evidence="4" key="1">
    <citation type="journal article" date="2008" name="J. Bacteriol.">
        <title>Genome sequence of Thermofilum pendens reveals an exceptional loss of biosynthetic pathways without genome reduction.</title>
        <authorList>
            <person name="Anderson I."/>
            <person name="Rodriguez J."/>
            <person name="Susanti D."/>
            <person name="Porat I."/>
            <person name="Reich C."/>
            <person name="Ulrich L.E."/>
            <person name="Elkins J.G."/>
            <person name="Mavromatis K."/>
            <person name="Lykidis A."/>
            <person name="Kim E."/>
            <person name="Thompson L.S."/>
            <person name="Nolan M."/>
            <person name="Land M."/>
            <person name="Copeland A."/>
            <person name="Lapidus A."/>
            <person name="Lucas S."/>
            <person name="Detter C."/>
            <person name="Zhulin I.B."/>
            <person name="Olsen G.J."/>
            <person name="Whitman W."/>
            <person name="Mukhopadhyay B."/>
            <person name="Bristow J."/>
            <person name="Kyrpides N."/>
        </authorList>
    </citation>
    <scope>NUCLEOTIDE SEQUENCE [LARGE SCALE GENOMIC DNA]</scope>
    <source>
        <strain evidence="4">DSM 2475 / Hrk 5</strain>
    </source>
</reference>
<dbReference type="AlphaFoldDB" id="A1S0H7"/>
<dbReference type="PANTHER" id="PTHR34293:SF1">
    <property type="entry name" value="HTH-TYPE TRANSCRIPTIONAL REGULATOR TRMBL2"/>
    <property type="match status" value="1"/>
</dbReference>
<evidence type="ECO:0000313" key="3">
    <source>
        <dbReference type="EMBL" id="ABL78957.1"/>
    </source>
</evidence>
<dbReference type="EMBL" id="CP000505">
    <property type="protein sequence ID" value="ABL78957.1"/>
    <property type="molecule type" value="Genomic_DNA"/>
</dbReference>
<keyword evidence="1" id="KW-0175">Coiled coil</keyword>
<dbReference type="SUPFAM" id="SSF46785">
    <property type="entry name" value="Winged helix' DNA-binding domain"/>
    <property type="match status" value="1"/>
</dbReference>
<dbReference type="EnsemblBacteria" id="ABL78957">
    <property type="protein sequence ID" value="ABL78957"/>
    <property type="gene ID" value="Tpen_1562"/>
</dbReference>
<dbReference type="InterPro" id="IPR036390">
    <property type="entry name" value="WH_DNA-bd_sf"/>
</dbReference>
<name>A1S0H7_THEPD</name>
<dbReference type="PANTHER" id="PTHR34293">
    <property type="entry name" value="HTH-TYPE TRANSCRIPTIONAL REGULATOR TRMBL2"/>
    <property type="match status" value="1"/>
</dbReference>
<dbReference type="HOGENOM" id="CLU_1187831_0_0_2"/>
<proteinExistence type="predicted"/>